<evidence type="ECO:0000313" key="4">
    <source>
        <dbReference type="Proteomes" id="UP000249299"/>
    </source>
</evidence>
<keyword evidence="4" id="KW-1185">Reference proteome</keyword>
<dbReference type="Gene3D" id="3.40.50.1980">
    <property type="entry name" value="Nitrogenase molybdenum iron protein domain"/>
    <property type="match status" value="2"/>
</dbReference>
<dbReference type="Proteomes" id="UP000249299">
    <property type="component" value="Unassembled WGS sequence"/>
</dbReference>
<proteinExistence type="predicted"/>
<feature type="domain" description="Fe/B12 periplasmic-binding" evidence="2">
    <location>
        <begin position="50"/>
        <end position="352"/>
    </location>
</feature>
<sequence>MTVRALSKTNHAAFRSLVLFCAVLAASLAHAEEVTDLAGRTVTIERPAETIVVGDGRILSAIALLDRKDPLHRVKALLSDLRLTDGDLLSTLSTHFERMKTLPIYAGKGDSVSAETIISLAPDAAVFGLQDHGPGASNTELIAQLEEAGTTVVFIDFRQHPMENTVPSIALLGKLLGRQKEAREYTDFYEAHRERIAKRVAGFTGERPTVFLHAHPGRFDCCVGMANGMLGPFVTLAGGRNISAAVTPAVVGRHTLEFVLAEDPDVWIGTASGSIEDFEAGRPIVVLGTRSSDEIAHASLQAALEADGLEALSAVQAGRAHAIWHNFYNSPLNIYALESFAKWLHPDLFADLDPDETLKEIHRRFLGYPLNGLYSVSLADD</sequence>
<dbReference type="PROSITE" id="PS50983">
    <property type="entry name" value="FE_B12_PBP"/>
    <property type="match status" value="1"/>
</dbReference>
<name>A0A327JKB4_9HYPH</name>
<organism evidence="3 4">
    <name type="scientific">Rhodobium orientis</name>
    <dbReference type="NCBI Taxonomy" id="34017"/>
    <lineage>
        <taxon>Bacteria</taxon>
        <taxon>Pseudomonadati</taxon>
        <taxon>Pseudomonadota</taxon>
        <taxon>Alphaproteobacteria</taxon>
        <taxon>Hyphomicrobiales</taxon>
        <taxon>Rhodobiaceae</taxon>
        <taxon>Rhodobium</taxon>
    </lineage>
</organism>
<dbReference type="AlphaFoldDB" id="A0A327JKB4"/>
<dbReference type="Pfam" id="PF01497">
    <property type="entry name" value="Peripla_BP_2"/>
    <property type="match status" value="1"/>
</dbReference>
<protein>
    <recommendedName>
        <fullName evidence="2">Fe/B12 periplasmic-binding domain-containing protein</fullName>
    </recommendedName>
</protein>
<keyword evidence="1" id="KW-0732">Signal</keyword>
<comment type="caution">
    <text evidence="3">The sequence shown here is derived from an EMBL/GenBank/DDBJ whole genome shotgun (WGS) entry which is preliminary data.</text>
</comment>
<dbReference type="InterPro" id="IPR050902">
    <property type="entry name" value="ABC_Transporter_SBP"/>
</dbReference>
<accession>A0A327JKB4</accession>
<feature type="chain" id="PRO_5016266976" description="Fe/B12 periplasmic-binding domain-containing protein" evidence="1">
    <location>
        <begin position="32"/>
        <end position="381"/>
    </location>
</feature>
<dbReference type="OrthoDB" id="9775594at2"/>
<dbReference type="PANTHER" id="PTHR30535">
    <property type="entry name" value="VITAMIN B12-BINDING PROTEIN"/>
    <property type="match status" value="1"/>
</dbReference>
<reference evidence="3 4" key="1">
    <citation type="submission" date="2017-07" db="EMBL/GenBank/DDBJ databases">
        <title>Draft Genome Sequences of Select Purple Nonsulfur Bacteria.</title>
        <authorList>
            <person name="Lasarre B."/>
            <person name="Mckinlay J.B."/>
        </authorList>
    </citation>
    <scope>NUCLEOTIDE SEQUENCE [LARGE SCALE GENOMIC DNA]</scope>
    <source>
        <strain evidence="3 4">DSM 11290</strain>
    </source>
</reference>
<evidence type="ECO:0000313" key="3">
    <source>
        <dbReference type="EMBL" id="RAI25834.1"/>
    </source>
</evidence>
<evidence type="ECO:0000259" key="2">
    <source>
        <dbReference type="PROSITE" id="PS50983"/>
    </source>
</evidence>
<dbReference type="RefSeq" id="WP_111435487.1">
    <property type="nucleotide sequence ID" value="NZ_JACIGG010000008.1"/>
</dbReference>
<dbReference type="EMBL" id="NPEV01000040">
    <property type="protein sequence ID" value="RAI25834.1"/>
    <property type="molecule type" value="Genomic_DNA"/>
</dbReference>
<dbReference type="PANTHER" id="PTHR30535:SF34">
    <property type="entry name" value="MOLYBDATE-BINDING PROTEIN MOLA"/>
    <property type="match status" value="1"/>
</dbReference>
<evidence type="ECO:0000256" key="1">
    <source>
        <dbReference type="SAM" id="SignalP"/>
    </source>
</evidence>
<gene>
    <name evidence="3" type="ORF">CH339_16490</name>
</gene>
<feature type="signal peptide" evidence="1">
    <location>
        <begin position="1"/>
        <end position="31"/>
    </location>
</feature>
<dbReference type="SUPFAM" id="SSF53807">
    <property type="entry name" value="Helical backbone' metal receptor"/>
    <property type="match status" value="1"/>
</dbReference>
<dbReference type="InterPro" id="IPR002491">
    <property type="entry name" value="ABC_transptr_periplasmic_BD"/>
</dbReference>